<dbReference type="eggNOG" id="COG1539">
    <property type="taxonomic scope" value="Bacteria"/>
</dbReference>
<dbReference type="InterPro" id="IPR043133">
    <property type="entry name" value="GTP-CH-I_C/QueF"/>
</dbReference>
<dbReference type="Pfam" id="PF02152">
    <property type="entry name" value="FolB"/>
    <property type="match status" value="1"/>
</dbReference>
<evidence type="ECO:0000256" key="1">
    <source>
        <dbReference type="ARBA" id="ARBA00001353"/>
    </source>
</evidence>
<evidence type="ECO:0000256" key="2">
    <source>
        <dbReference type="ARBA" id="ARBA00005013"/>
    </source>
</evidence>
<dbReference type="SUPFAM" id="SSF55620">
    <property type="entry name" value="Tetrahydrobiopterin biosynthesis enzymes-like"/>
    <property type="match status" value="1"/>
</dbReference>
<dbReference type="GO" id="GO:0004150">
    <property type="term" value="F:dihydroneopterin aldolase activity"/>
    <property type="evidence" value="ECO:0007669"/>
    <property type="project" value="UniProtKB-UniRule"/>
</dbReference>
<dbReference type="CDD" id="cd00534">
    <property type="entry name" value="DHNA_DHNTPE"/>
    <property type="match status" value="1"/>
</dbReference>
<dbReference type="SMART" id="SM00905">
    <property type="entry name" value="FolB"/>
    <property type="match status" value="1"/>
</dbReference>
<evidence type="ECO:0000256" key="5">
    <source>
        <dbReference type="ARBA" id="ARBA00023239"/>
    </source>
</evidence>
<gene>
    <name evidence="8" type="ORF">J416_04591</name>
</gene>
<evidence type="ECO:0000256" key="6">
    <source>
        <dbReference type="RuleBase" id="RU362079"/>
    </source>
</evidence>
<organism evidence="8 9">
    <name type="scientific">Gracilibacillus halophilus YIM-C55.5</name>
    <dbReference type="NCBI Taxonomy" id="1308866"/>
    <lineage>
        <taxon>Bacteria</taxon>
        <taxon>Bacillati</taxon>
        <taxon>Bacillota</taxon>
        <taxon>Bacilli</taxon>
        <taxon>Bacillales</taxon>
        <taxon>Bacillaceae</taxon>
        <taxon>Gracilibacillus</taxon>
    </lineage>
</organism>
<dbReference type="InterPro" id="IPR006157">
    <property type="entry name" value="FolB_dom"/>
</dbReference>
<proteinExistence type="inferred from homology"/>
<dbReference type="EC" id="4.1.2.25" evidence="6"/>
<evidence type="ECO:0000259" key="7">
    <source>
        <dbReference type="SMART" id="SM00905"/>
    </source>
</evidence>
<evidence type="ECO:0000313" key="9">
    <source>
        <dbReference type="Proteomes" id="UP000012283"/>
    </source>
</evidence>
<reference evidence="8 9" key="1">
    <citation type="submission" date="2013-03" db="EMBL/GenBank/DDBJ databases">
        <title>Draft genome sequence of Gracibacillus halophilus YIM-C55.5, a moderately halophilic and thermophilic organism from the Xiaochaidamu salt lake.</title>
        <authorList>
            <person name="Sugumar T."/>
            <person name="Polireddy D.R."/>
            <person name="Antony A."/>
            <person name="Madhava Y.R."/>
            <person name="Sivakumar N."/>
        </authorList>
    </citation>
    <scope>NUCLEOTIDE SEQUENCE [LARGE SCALE GENOMIC DNA]</scope>
    <source>
        <strain evidence="8 9">YIM-C55.5</strain>
    </source>
</reference>
<keyword evidence="4 6" id="KW-0289">Folate biosynthesis</keyword>
<dbReference type="PATRIC" id="fig|1308866.3.peg.926"/>
<dbReference type="InterPro" id="IPR006156">
    <property type="entry name" value="Dihydroneopterin_aldolase"/>
</dbReference>
<dbReference type="PANTHER" id="PTHR42844">
    <property type="entry name" value="DIHYDRONEOPTERIN ALDOLASE 1-RELATED"/>
    <property type="match status" value="1"/>
</dbReference>
<dbReference type="Gene3D" id="3.30.1130.10">
    <property type="match status" value="1"/>
</dbReference>
<accession>N4WX55</accession>
<evidence type="ECO:0000256" key="3">
    <source>
        <dbReference type="ARBA" id="ARBA00005708"/>
    </source>
</evidence>
<dbReference type="AlphaFoldDB" id="N4WX55"/>
<dbReference type="FunFam" id="3.30.1130.10:FF:000003">
    <property type="entry name" value="7,8-dihydroneopterin aldolase"/>
    <property type="match status" value="1"/>
</dbReference>
<comment type="caution">
    <text evidence="8">The sequence shown here is derived from an EMBL/GenBank/DDBJ whole genome shotgun (WGS) entry which is preliminary data.</text>
</comment>
<comment type="similarity">
    <text evidence="3 6">Belongs to the DHNA family.</text>
</comment>
<protein>
    <recommendedName>
        <fullName evidence="6">7,8-dihydroneopterin aldolase</fullName>
        <ecNumber evidence="6">4.1.2.25</ecNumber>
    </recommendedName>
</protein>
<evidence type="ECO:0000256" key="4">
    <source>
        <dbReference type="ARBA" id="ARBA00022909"/>
    </source>
</evidence>
<name>N4WX55_9BACI</name>
<feature type="domain" description="Dihydroneopterin aldolase/epimerase" evidence="7">
    <location>
        <begin position="4"/>
        <end position="117"/>
    </location>
</feature>
<dbReference type="UniPathway" id="UPA00077">
    <property type="reaction ID" value="UER00154"/>
</dbReference>
<keyword evidence="5 6" id="KW-0456">Lyase</keyword>
<comment type="function">
    <text evidence="6">Catalyzes the conversion of 7,8-dihydroneopterin to 6-hydroxymethyl-7,8-dihydropterin.</text>
</comment>
<dbReference type="Proteomes" id="UP000012283">
    <property type="component" value="Unassembled WGS sequence"/>
</dbReference>
<sequence>MDKIYLNQLAFYGYHGVFEEERRLGQRYLVDLVLEADLRKACETDSIQYSIDYGKVYHITQTVVEGRASRLIESVADRIIHELFLHFSALHGCKVTVYKPNPPIAGHYQSAAVELYRENHK</sequence>
<comment type="catalytic activity">
    <reaction evidence="1 6">
        <text>7,8-dihydroneopterin = 6-hydroxymethyl-7,8-dihydropterin + glycolaldehyde</text>
        <dbReference type="Rhea" id="RHEA:10540"/>
        <dbReference type="ChEBI" id="CHEBI:17001"/>
        <dbReference type="ChEBI" id="CHEBI:17071"/>
        <dbReference type="ChEBI" id="CHEBI:44841"/>
        <dbReference type="EC" id="4.1.2.25"/>
    </reaction>
</comment>
<dbReference type="GO" id="GO:0046654">
    <property type="term" value="P:tetrahydrofolate biosynthetic process"/>
    <property type="evidence" value="ECO:0007669"/>
    <property type="project" value="UniProtKB-UniRule"/>
</dbReference>
<dbReference type="GO" id="GO:0005737">
    <property type="term" value="C:cytoplasm"/>
    <property type="evidence" value="ECO:0007669"/>
    <property type="project" value="TreeGrafter"/>
</dbReference>
<evidence type="ECO:0000313" key="8">
    <source>
        <dbReference type="EMBL" id="ENH97646.1"/>
    </source>
</evidence>
<dbReference type="NCBIfam" id="TIGR00526">
    <property type="entry name" value="folB_dom"/>
    <property type="match status" value="1"/>
</dbReference>
<dbReference type="PANTHER" id="PTHR42844:SF1">
    <property type="entry name" value="DIHYDRONEOPTERIN ALDOLASE 1-RELATED"/>
    <property type="match status" value="1"/>
</dbReference>
<dbReference type="EMBL" id="APML01000018">
    <property type="protein sequence ID" value="ENH97646.1"/>
    <property type="molecule type" value="Genomic_DNA"/>
</dbReference>
<keyword evidence="9" id="KW-1185">Reference proteome</keyword>
<comment type="pathway">
    <text evidence="2 6">Cofactor biosynthesis; tetrahydrofolate biosynthesis; 2-amino-4-hydroxy-6-hydroxymethyl-7,8-dihydropteridine diphosphate from 7,8-dihydroneopterin triphosphate: step 3/4.</text>
</comment>
<dbReference type="RefSeq" id="WP_003465915.1">
    <property type="nucleotide sequence ID" value="NZ_APML01000018.1"/>
</dbReference>
<dbReference type="OrthoDB" id="9803748at2"/>
<dbReference type="STRING" id="1308866.J416_04591"/>
<dbReference type="GO" id="GO:0046656">
    <property type="term" value="P:folic acid biosynthetic process"/>
    <property type="evidence" value="ECO:0007669"/>
    <property type="project" value="UniProtKB-UniRule"/>
</dbReference>
<dbReference type="NCBIfam" id="TIGR00525">
    <property type="entry name" value="folB"/>
    <property type="match status" value="1"/>
</dbReference>